<organism evidence="3 4">
    <name type="scientific">Evansella alkalicola</name>
    <dbReference type="NCBI Taxonomy" id="745819"/>
    <lineage>
        <taxon>Bacteria</taxon>
        <taxon>Bacillati</taxon>
        <taxon>Bacillota</taxon>
        <taxon>Bacilli</taxon>
        <taxon>Bacillales</taxon>
        <taxon>Bacillaceae</taxon>
        <taxon>Evansella</taxon>
    </lineage>
</organism>
<dbReference type="Gene3D" id="3.40.50.2000">
    <property type="entry name" value="Glycogen Phosphorylase B"/>
    <property type="match status" value="2"/>
</dbReference>
<sequence length="361" mass="40849">MDKILMVGPSKPYIGGMVSFVDGLCESSLKDRFQLKIFNVNKIKNLDINGIEKKLVVKLLTFIKLIILFVIELIKYRPDLVHIHTSSYLGFLEKGVLVLVSKLFGCKTVLHIHGGGFKNFYNKSKFKKIIEIILNSPSTVVVLSDMWFQWFSRIMNDSKLVVIPNGVSTFENSSLPPNNKMIFLYLGKLVKEKGIFEIIEAAKILEKESETPFKIILAGDGRERNSFEEKVSTNNQCHIIEFAGVVVGDEKERVLNMSDCFLLPSYNEAMPISLLEAMGSGQYVIASNVGSIPEIISGRNNGIIVKPKSVESLVEAMKAVIENESFYRELGKKNKNFINENFSWNKTIYQIENLYKTLLKN</sequence>
<comment type="caution">
    <text evidence="3">The sequence shown here is derived from an EMBL/GenBank/DDBJ whole genome shotgun (WGS) entry which is preliminary data.</text>
</comment>
<dbReference type="InterPro" id="IPR001296">
    <property type="entry name" value="Glyco_trans_1"/>
</dbReference>
<dbReference type="CDD" id="cd03801">
    <property type="entry name" value="GT4_PimA-like"/>
    <property type="match status" value="1"/>
</dbReference>
<evidence type="ECO:0000313" key="4">
    <source>
        <dbReference type="Proteomes" id="UP000790580"/>
    </source>
</evidence>
<dbReference type="InterPro" id="IPR028098">
    <property type="entry name" value="Glyco_trans_4-like_N"/>
</dbReference>
<accession>A0ABS6JWW5</accession>
<gene>
    <name evidence="3" type="ORF">KS407_16810</name>
</gene>
<evidence type="ECO:0000259" key="1">
    <source>
        <dbReference type="Pfam" id="PF00534"/>
    </source>
</evidence>
<dbReference type="EMBL" id="JAHQCR010000070">
    <property type="protein sequence ID" value="MBU9723083.1"/>
    <property type="molecule type" value="Genomic_DNA"/>
</dbReference>
<evidence type="ECO:0000313" key="3">
    <source>
        <dbReference type="EMBL" id="MBU9723083.1"/>
    </source>
</evidence>
<dbReference type="SUPFAM" id="SSF53756">
    <property type="entry name" value="UDP-Glycosyltransferase/glycogen phosphorylase"/>
    <property type="match status" value="1"/>
</dbReference>
<dbReference type="InterPro" id="IPR050194">
    <property type="entry name" value="Glycosyltransferase_grp1"/>
</dbReference>
<reference evidence="3 4" key="1">
    <citation type="submission" date="2021-06" db="EMBL/GenBank/DDBJ databases">
        <title>Bacillus sp. RD4P76, an endophyte from a halophyte.</title>
        <authorList>
            <person name="Sun J.-Q."/>
        </authorList>
    </citation>
    <scope>NUCLEOTIDE SEQUENCE [LARGE SCALE GENOMIC DNA]</scope>
    <source>
        <strain evidence="3 4">JCM 17098</strain>
    </source>
</reference>
<keyword evidence="4" id="KW-1185">Reference proteome</keyword>
<dbReference type="PANTHER" id="PTHR45947">
    <property type="entry name" value="SULFOQUINOVOSYL TRANSFERASE SQD2"/>
    <property type="match status" value="1"/>
</dbReference>
<dbReference type="Pfam" id="PF00534">
    <property type="entry name" value="Glycos_transf_1"/>
    <property type="match status" value="1"/>
</dbReference>
<protein>
    <submittedName>
        <fullName evidence="3">Glycosyltransferase family 4 protein</fullName>
    </submittedName>
</protein>
<dbReference type="Proteomes" id="UP000790580">
    <property type="component" value="Unassembled WGS sequence"/>
</dbReference>
<proteinExistence type="predicted"/>
<feature type="domain" description="Glycosyltransferase subfamily 4-like N-terminal" evidence="2">
    <location>
        <begin position="70"/>
        <end position="169"/>
    </location>
</feature>
<feature type="domain" description="Glycosyl transferase family 1" evidence="1">
    <location>
        <begin position="172"/>
        <end position="336"/>
    </location>
</feature>
<dbReference type="RefSeq" id="WP_088076899.1">
    <property type="nucleotide sequence ID" value="NZ_JAHQCR010000070.1"/>
</dbReference>
<evidence type="ECO:0000259" key="2">
    <source>
        <dbReference type="Pfam" id="PF13439"/>
    </source>
</evidence>
<name>A0ABS6JWW5_9BACI</name>
<dbReference type="PANTHER" id="PTHR45947:SF3">
    <property type="entry name" value="SULFOQUINOVOSYL TRANSFERASE SQD2"/>
    <property type="match status" value="1"/>
</dbReference>
<dbReference type="Pfam" id="PF13439">
    <property type="entry name" value="Glyco_transf_4"/>
    <property type="match status" value="1"/>
</dbReference>